<organism evidence="3 4">
    <name type="scientific">Magnaporthiopsis poae (strain ATCC 64411 / 73-15)</name>
    <name type="common">Kentucky bluegrass fungus</name>
    <name type="synonym">Magnaporthe poae</name>
    <dbReference type="NCBI Taxonomy" id="644358"/>
    <lineage>
        <taxon>Eukaryota</taxon>
        <taxon>Fungi</taxon>
        <taxon>Dikarya</taxon>
        <taxon>Ascomycota</taxon>
        <taxon>Pezizomycotina</taxon>
        <taxon>Sordariomycetes</taxon>
        <taxon>Sordariomycetidae</taxon>
        <taxon>Magnaporthales</taxon>
        <taxon>Magnaporthaceae</taxon>
        <taxon>Magnaporthiopsis</taxon>
    </lineage>
</organism>
<reference evidence="2" key="3">
    <citation type="submission" date="2011-03" db="EMBL/GenBank/DDBJ databases">
        <title>Annotation of Magnaporthe poae ATCC 64411.</title>
        <authorList>
            <person name="Ma L.-J."/>
            <person name="Dead R."/>
            <person name="Young S.K."/>
            <person name="Zeng Q."/>
            <person name="Gargeya S."/>
            <person name="Fitzgerald M."/>
            <person name="Haas B."/>
            <person name="Abouelleil A."/>
            <person name="Alvarado L."/>
            <person name="Arachchi H.M."/>
            <person name="Berlin A."/>
            <person name="Brown A."/>
            <person name="Chapman S.B."/>
            <person name="Chen Z."/>
            <person name="Dunbar C."/>
            <person name="Freedman E."/>
            <person name="Gearin G."/>
            <person name="Gellesch M."/>
            <person name="Goldberg J."/>
            <person name="Griggs A."/>
            <person name="Gujja S."/>
            <person name="Heiman D."/>
            <person name="Howarth C."/>
            <person name="Larson L."/>
            <person name="Lui A."/>
            <person name="MacDonald P.J.P."/>
            <person name="Mehta T."/>
            <person name="Montmayeur A."/>
            <person name="Murphy C."/>
            <person name="Neiman D."/>
            <person name="Pearson M."/>
            <person name="Priest M."/>
            <person name="Roberts A."/>
            <person name="Saif S."/>
            <person name="Shea T."/>
            <person name="Shenoy N."/>
            <person name="Sisk P."/>
            <person name="Stolte C."/>
            <person name="Sykes S."/>
            <person name="Yandava C."/>
            <person name="Wortman J."/>
            <person name="Nusbaum C."/>
            <person name="Birren B."/>
        </authorList>
    </citation>
    <scope>NUCLEOTIDE SEQUENCE</scope>
    <source>
        <strain evidence="2">ATCC 64411</strain>
    </source>
</reference>
<feature type="compositionally biased region" description="Basic residues" evidence="1">
    <location>
        <begin position="46"/>
        <end position="57"/>
    </location>
</feature>
<name>A0A0C4EEE2_MAGP6</name>
<reference evidence="4" key="2">
    <citation type="submission" date="2010-05" db="EMBL/GenBank/DDBJ databases">
        <title>The genome sequence of Magnaporthe poae strain ATCC 64411.</title>
        <authorList>
            <person name="Ma L.-J."/>
            <person name="Dead R."/>
            <person name="Young S."/>
            <person name="Zeng Q."/>
            <person name="Koehrsen M."/>
            <person name="Alvarado L."/>
            <person name="Berlin A."/>
            <person name="Chapman S.B."/>
            <person name="Chen Z."/>
            <person name="Freedman E."/>
            <person name="Gellesch M."/>
            <person name="Goldberg J."/>
            <person name="Griggs A."/>
            <person name="Gujja S."/>
            <person name="Heilman E.R."/>
            <person name="Heiman D."/>
            <person name="Hepburn T."/>
            <person name="Howarth C."/>
            <person name="Jen D."/>
            <person name="Larson L."/>
            <person name="Mehta T."/>
            <person name="Neiman D."/>
            <person name="Pearson M."/>
            <person name="Roberts A."/>
            <person name="Saif S."/>
            <person name="Shea T."/>
            <person name="Shenoy N."/>
            <person name="Sisk P."/>
            <person name="Stolte C."/>
            <person name="Sykes S."/>
            <person name="Walk T."/>
            <person name="White J."/>
            <person name="Yandava C."/>
            <person name="Haas B."/>
            <person name="Nusbaum C."/>
            <person name="Birren B."/>
        </authorList>
    </citation>
    <scope>NUCLEOTIDE SEQUENCE [LARGE SCALE GENOMIC DNA]</scope>
    <source>
        <strain evidence="4">ATCC 64411 / 73-15</strain>
    </source>
</reference>
<evidence type="ECO:0000313" key="3">
    <source>
        <dbReference type="EnsemblFungi" id="MAPG_11115T0"/>
    </source>
</evidence>
<evidence type="ECO:0000313" key="2">
    <source>
        <dbReference type="EMBL" id="KLU92169.1"/>
    </source>
</evidence>
<gene>
    <name evidence="2" type="ORF">MAPG_11115</name>
</gene>
<dbReference type="EnsemblFungi" id="MAPG_11115T0">
    <property type="protein sequence ID" value="MAPG_11115T0"/>
    <property type="gene ID" value="MAPG_11115"/>
</dbReference>
<evidence type="ECO:0000313" key="4">
    <source>
        <dbReference type="Proteomes" id="UP000011715"/>
    </source>
</evidence>
<dbReference type="AlphaFoldDB" id="A0A0C4EEE2"/>
<accession>A0A0C4EEE2</accession>
<reference evidence="2" key="1">
    <citation type="submission" date="2010-05" db="EMBL/GenBank/DDBJ databases">
        <title>The Genome Sequence of Magnaporthe poae strain ATCC 64411.</title>
        <authorList>
            <consortium name="The Broad Institute Genome Sequencing Platform"/>
            <consortium name="Broad Institute Genome Sequencing Center for Infectious Disease"/>
            <person name="Ma L.-J."/>
            <person name="Dead R."/>
            <person name="Young S."/>
            <person name="Zeng Q."/>
            <person name="Koehrsen M."/>
            <person name="Alvarado L."/>
            <person name="Berlin A."/>
            <person name="Chapman S.B."/>
            <person name="Chen Z."/>
            <person name="Freedman E."/>
            <person name="Gellesch M."/>
            <person name="Goldberg J."/>
            <person name="Griggs A."/>
            <person name="Gujja S."/>
            <person name="Heilman E.R."/>
            <person name="Heiman D."/>
            <person name="Hepburn T."/>
            <person name="Howarth C."/>
            <person name="Jen D."/>
            <person name="Larson L."/>
            <person name="Mehta T."/>
            <person name="Neiman D."/>
            <person name="Pearson M."/>
            <person name="Roberts A."/>
            <person name="Saif S."/>
            <person name="Shea T."/>
            <person name="Shenoy N."/>
            <person name="Sisk P."/>
            <person name="Stolte C."/>
            <person name="Sykes S."/>
            <person name="Walk T."/>
            <person name="White J."/>
            <person name="Yandava C."/>
            <person name="Haas B."/>
            <person name="Nusbaum C."/>
            <person name="Birren B."/>
        </authorList>
    </citation>
    <scope>NUCLEOTIDE SEQUENCE</scope>
    <source>
        <strain evidence="2">ATCC 64411</strain>
    </source>
</reference>
<dbReference type="VEuPathDB" id="FungiDB:MAPG_11115"/>
<dbReference type="Proteomes" id="UP000011715">
    <property type="component" value="Unassembled WGS sequence"/>
</dbReference>
<protein>
    <submittedName>
        <fullName evidence="2 3">Uncharacterized protein</fullName>
    </submittedName>
</protein>
<evidence type="ECO:0000256" key="1">
    <source>
        <dbReference type="SAM" id="MobiDB-lite"/>
    </source>
</evidence>
<feature type="region of interest" description="Disordered" evidence="1">
    <location>
        <begin position="46"/>
        <end position="84"/>
    </location>
</feature>
<sequence length="125" mass="13721">MDRRTGGLLRRWPAAGIRRQELGALPAATVAAAVDKAIQAAQFRSRWHTKRHGKRRRAAVDGMTNAPRVLTDDRPLRESPPVMEEVGVLPRDESARTQILLRLSARPEAVALGQGGVELRRTTAG</sequence>
<proteinExistence type="predicted"/>
<reference evidence="3" key="4">
    <citation type="journal article" date="2015" name="G3 (Bethesda)">
        <title>Genome sequences of three phytopathogenic species of the Magnaporthaceae family of fungi.</title>
        <authorList>
            <person name="Okagaki L.H."/>
            <person name="Nunes C.C."/>
            <person name="Sailsbery J."/>
            <person name="Clay B."/>
            <person name="Brown D."/>
            <person name="John T."/>
            <person name="Oh Y."/>
            <person name="Young N."/>
            <person name="Fitzgerald M."/>
            <person name="Haas B.J."/>
            <person name="Zeng Q."/>
            <person name="Young S."/>
            <person name="Adiconis X."/>
            <person name="Fan L."/>
            <person name="Levin J.Z."/>
            <person name="Mitchell T.K."/>
            <person name="Okubara P.A."/>
            <person name="Farman M.L."/>
            <person name="Kohn L.M."/>
            <person name="Birren B."/>
            <person name="Ma L.-J."/>
            <person name="Dean R.A."/>
        </authorList>
    </citation>
    <scope>NUCLEOTIDE SEQUENCE</scope>
    <source>
        <strain evidence="3">ATCC 64411 / 73-15</strain>
    </source>
</reference>
<dbReference type="EMBL" id="ADBL01002733">
    <property type="status" value="NOT_ANNOTATED_CDS"/>
    <property type="molecule type" value="Genomic_DNA"/>
</dbReference>
<reference evidence="3" key="5">
    <citation type="submission" date="2015-06" db="UniProtKB">
        <authorList>
            <consortium name="EnsemblFungi"/>
        </authorList>
    </citation>
    <scope>IDENTIFICATION</scope>
    <source>
        <strain evidence="3">ATCC 64411</strain>
    </source>
</reference>
<keyword evidence="4" id="KW-1185">Reference proteome</keyword>
<dbReference type="EMBL" id="GL876979">
    <property type="protein sequence ID" value="KLU92169.1"/>
    <property type="molecule type" value="Genomic_DNA"/>
</dbReference>